<evidence type="ECO:0000313" key="6">
    <source>
        <dbReference type="Proteomes" id="UP000318437"/>
    </source>
</evidence>
<evidence type="ECO:0000256" key="1">
    <source>
        <dbReference type="ARBA" id="ARBA00022980"/>
    </source>
</evidence>
<dbReference type="PANTHER" id="PTHR12919">
    <property type="entry name" value="30S RIBOSOMAL PROTEIN S16"/>
    <property type="match status" value="1"/>
</dbReference>
<dbReference type="GO" id="GO:0005737">
    <property type="term" value="C:cytoplasm"/>
    <property type="evidence" value="ECO:0007669"/>
    <property type="project" value="UniProtKB-ARBA"/>
</dbReference>
<protein>
    <recommendedName>
        <fullName evidence="3">Small ribosomal subunit protein bS16</fullName>
    </recommendedName>
</protein>
<name>A0A5C6CQG5_9BACT</name>
<evidence type="ECO:0000256" key="3">
    <source>
        <dbReference type="HAMAP-Rule" id="MF_00385"/>
    </source>
</evidence>
<dbReference type="PANTHER" id="PTHR12919:SF20">
    <property type="entry name" value="SMALL RIBOSOMAL SUBUNIT PROTEIN BS16M"/>
    <property type="match status" value="1"/>
</dbReference>
<dbReference type="Proteomes" id="UP000318437">
    <property type="component" value="Unassembled WGS sequence"/>
</dbReference>
<accession>A0A5C6CQG5</accession>
<dbReference type="OrthoDB" id="9807878at2"/>
<keyword evidence="6" id="KW-1185">Reference proteome</keyword>
<dbReference type="EMBL" id="SJPS01000004">
    <property type="protein sequence ID" value="TWU25671.1"/>
    <property type="molecule type" value="Genomic_DNA"/>
</dbReference>
<keyword evidence="1 3" id="KW-0689">Ribosomal protein</keyword>
<feature type="compositionally biased region" description="Low complexity" evidence="4">
    <location>
        <begin position="178"/>
        <end position="189"/>
    </location>
</feature>
<evidence type="ECO:0000256" key="2">
    <source>
        <dbReference type="ARBA" id="ARBA00023274"/>
    </source>
</evidence>
<feature type="region of interest" description="Disordered" evidence="4">
    <location>
        <begin position="122"/>
        <end position="189"/>
    </location>
</feature>
<organism evidence="5 6">
    <name type="scientific">Bythopirellula polymerisocia</name>
    <dbReference type="NCBI Taxonomy" id="2528003"/>
    <lineage>
        <taxon>Bacteria</taxon>
        <taxon>Pseudomonadati</taxon>
        <taxon>Planctomycetota</taxon>
        <taxon>Planctomycetia</taxon>
        <taxon>Pirellulales</taxon>
        <taxon>Lacipirellulaceae</taxon>
        <taxon>Bythopirellula</taxon>
    </lineage>
</organism>
<dbReference type="HAMAP" id="MF_00385">
    <property type="entry name" value="Ribosomal_bS16"/>
    <property type="match status" value="1"/>
</dbReference>
<dbReference type="InterPro" id="IPR023803">
    <property type="entry name" value="Ribosomal_bS16_dom_sf"/>
</dbReference>
<dbReference type="InterPro" id="IPR000307">
    <property type="entry name" value="Ribosomal_bS16"/>
</dbReference>
<dbReference type="NCBIfam" id="TIGR00002">
    <property type="entry name" value="S16"/>
    <property type="match status" value="1"/>
</dbReference>
<dbReference type="SUPFAM" id="SSF54565">
    <property type="entry name" value="Ribosomal protein S16"/>
    <property type="match status" value="1"/>
</dbReference>
<gene>
    <name evidence="3 5" type="primary">rpsP</name>
    <name evidence="5" type="ORF">Pla144_28800</name>
</gene>
<evidence type="ECO:0000313" key="5">
    <source>
        <dbReference type="EMBL" id="TWU25671.1"/>
    </source>
</evidence>
<dbReference type="Pfam" id="PF00886">
    <property type="entry name" value="Ribosomal_S16"/>
    <property type="match status" value="1"/>
</dbReference>
<comment type="caution">
    <text evidence="5">The sequence shown here is derived from an EMBL/GenBank/DDBJ whole genome shotgun (WGS) entry which is preliminary data.</text>
</comment>
<reference evidence="5 6" key="1">
    <citation type="submission" date="2019-02" db="EMBL/GenBank/DDBJ databases">
        <title>Deep-cultivation of Planctomycetes and their phenomic and genomic characterization uncovers novel biology.</title>
        <authorList>
            <person name="Wiegand S."/>
            <person name="Jogler M."/>
            <person name="Boedeker C."/>
            <person name="Pinto D."/>
            <person name="Vollmers J."/>
            <person name="Rivas-Marin E."/>
            <person name="Kohn T."/>
            <person name="Peeters S.H."/>
            <person name="Heuer A."/>
            <person name="Rast P."/>
            <person name="Oberbeckmann S."/>
            <person name="Bunk B."/>
            <person name="Jeske O."/>
            <person name="Meyerdierks A."/>
            <person name="Storesund J.E."/>
            <person name="Kallscheuer N."/>
            <person name="Luecker S."/>
            <person name="Lage O.M."/>
            <person name="Pohl T."/>
            <person name="Merkel B.J."/>
            <person name="Hornburger P."/>
            <person name="Mueller R.-W."/>
            <person name="Bruemmer F."/>
            <person name="Labrenz M."/>
            <person name="Spormann A.M."/>
            <person name="Op Den Camp H."/>
            <person name="Overmann J."/>
            <person name="Amann R."/>
            <person name="Jetten M.S.M."/>
            <person name="Mascher T."/>
            <person name="Medema M.H."/>
            <person name="Devos D.P."/>
            <person name="Kaster A.-K."/>
            <person name="Ovreas L."/>
            <person name="Rohde M."/>
            <person name="Galperin M.Y."/>
            <person name="Jogler C."/>
        </authorList>
    </citation>
    <scope>NUCLEOTIDE SEQUENCE [LARGE SCALE GENOMIC DNA]</scope>
    <source>
        <strain evidence="5 6">Pla144</strain>
    </source>
</reference>
<feature type="compositionally biased region" description="Low complexity" evidence="4">
    <location>
        <begin position="149"/>
        <end position="171"/>
    </location>
</feature>
<sequence length="189" mass="20301">MVAYQKYSLADSIGRSQWDGPRSGEEYFVAVRIRLKKMGRTHRPFFRVCAFDQNAPRDGKALEELGVYDTSVPETDARAILNGERIAYWLGVGAQPTEKVAVLIKKYGKDGTHLAQQQEALANKAQPKVVPDPGAPASLPKKKEEEPAPVEAAAEEAPTAEAAPAEPAAEASAEEQPTDAAAEETAAAE</sequence>
<keyword evidence="2 3" id="KW-0687">Ribonucleoprotein</keyword>
<dbReference type="AlphaFoldDB" id="A0A5C6CQG5"/>
<evidence type="ECO:0000256" key="4">
    <source>
        <dbReference type="SAM" id="MobiDB-lite"/>
    </source>
</evidence>
<comment type="similarity">
    <text evidence="3">Belongs to the bacterial ribosomal protein bS16 family.</text>
</comment>
<dbReference type="GO" id="GO:0006412">
    <property type="term" value="P:translation"/>
    <property type="evidence" value="ECO:0007669"/>
    <property type="project" value="UniProtKB-UniRule"/>
</dbReference>
<dbReference type="GO" id="GO:0015935">
    <property type="term" value="C:small ribosomal subunit"/>
    <property type="evidence" value="ECO:0007669"/>
    <property type="project" value="TreeGrafter"/>
</dbReference>
<proteinExistence type="inferred from homology"/>
<dbReference type="GO" id="GO:0003735">
    <property type="term" value="F:structural constituent of ribosome"/>
    <property type="evidence" value="ECO:0007669"/>
    <property type="project" value="InterPro"/>
</dbReference>
<dbReference type="Gene3D" id="3.30.1320.10">
    <property type="match status" value="1"/>
</dbReference>